<dbReference type="InterPro" id="IPR000086">
    <property type="entry name" value="NUDIX_hydrolase_dom"/>
</dbReference>
<evidence type="ECO:0000256" key="1">
    <source>
        <dbReference type="ARBA" id="ARBA00001946"/>
    </source>
</evidence>
<dbReference type="PROSITE" id="PS00893">
    <property type="entry name" value="NUDIX_BOX"/>
    <property type="match status" value="1"/>
</dbReference>
<dbReference type="Proteomes" id="UP001139311">
    <property type="component" value="Unassembled WGS sequence"/>
</dbReference>
<dbReference type="PRINTS" id="PR00502">
    <property type="entry name" value="NUDIXFAMILY"/>
</dbReference>
<evidence type="ECO:0000313" key="5">
    <source>
        <dbReference type="EMBL" id="MCB4823704.1"/>
    </source>
</evidence>
<dbReference type="EMBL" id="JAJAQI010000030">
    <property type="protein sequence ID" value="MCB4823704.1"/>
    <property type="molecule type" value="Genomic_DNA"/>
</dbReference>
<comment type="caution">
    <text evidence="5">The sequence shown here is derived from an EMBL/GenBank/DDBJ whole genome shotgun (WGS) entry which is preliminary data.</text>
</comment>
<name>A0A9X1L9H7_9PROT</name>
<organism evidence="5 6">
    <name type="scientific">Roseicella aerolata</name>
    <dbReference type="NCBI Taxonomy" id="2883479"/>
    <lineage>
        <taxon>Bacteria</taxon>
        <taxon>Pseudomonadati</taxon>
        <taxon>Pseudomonadota</taxon>
        <taxon>Alphaproteobacteria</taxon>
        <taxon>Acetobacterales</taxon>
        <taxon>Roseomonadaceae</taxon>
        <taxon>Roseicella</taxon>
    </lineage>
</organism>
<dbReference type="InterPro" id="IPR020476">
    <property type="entry name" value="Nudix_hydrolase"/>
</dbReference>
<proteinExistence type="inferred from homology"/>
<dbReference type="SUPFAM" id="SSF55811">
    <property type="entry name" value="Nudix"/>
    <property type="match status" value="1"/>
</dbReference>
<reference evidence="5" key="1">
    <citation type="submission" date="2021-10" db="EMBL/GenBank/DDBJ databases">
        <title>Roseicella aerolatum sp. nov., isolated from aerosols of e-waste dismantling site.</title>
        <authorList>
            <person name="Qin T."/>
        </authorList>
    </citation>
    <scope>NUCLEOTIDE SEQUENCE</scope>
    <source>
        <strain evidence="5">GB24</strain>
    </source>
</reference>
<comment type="similarity">
    <text evidence="3">Belongs to the Nudix hydrolase family.</text>
</comment>
<dbReference type="PANTHER" id="PTHR43046:SF14">
    <property type="entry name" value="MUTT_NUDIX FAMILY PROTEIN"/>
    <property type="match status" value="1"/>
</dbReference>
<accession>A0A9X1L9H7</accession>
<evidence type="ECO:0000259" key="4">
    <source>
        <dbReference type="PROSITE" id="PS51462"/>
    </source>
</evidence>
<dbReference type="RefSeq" id="WP_226610744.1">
    <property type="nucleotide sequence ID" value="NZ_JAJAQI010000030.1"/>
</dbReference>
<keyword evidence="2 3" id="KW-0378">Hydrolase</keyword>
<sequence length="162" mass="17496">MRRPGPPDQGDLFPVPARRTSCGVLVTDGRHLLLGHATRSALWDIPKGIAEPGEDFAAAARRELEEETGLQAPAEALIGLGLHAYLRGKDLALYAWCLAAMPDAAGLRCRSVMRTPEGRWIPEFDAFAVLPWAEAVARVGRTLARVLGEVRGGPAWPFHPGT</sequence>
<evidence type="ECO:0000256" key="2">
    <source>
        <dbReference type="ARBA" id="ARBA00022801"/>
    </source>
</evidence>
<dbReference type="AlphaFoldDB" id="A0A9X1L9H7"/>
<protein>
    <submittedName>
        <fullName evidence="5">NUDIX domain-containing protein</fullName>
    </submittedName>
</protein>
<evidence type="ECO:0000256" key="3">
    <source>
        <dbReference type="RuleBase" id="RU003476"/>
    </source>
</evidence>
<evidence type="ECO:0000313" key="6">
    <source>
        <dbReference type="Proteomes" id="UP001139311"/>
    </source>
</evidence>
<dbReference type="Gene3D" id="3.90.79.10">
    <property type="entry name" value="Nucleoside Triphosphate Pyrophosphohydrolase"/>
    <property type="match status" value="1"/>
</dbReference>
<dbReference type="GO" id="GO:0016787">
    <property type="term" value="F:hydrolase activity"/>
    <property type="evidence" value="ECO:0007669"/>
    <property type="project" value="UniProtKB-KW"/>
</dbReference>
<dbReference type="PANTHER" id="PTHR43046">
    <property type="entry name" value="GDP-MANNOSE MANNOSYL HYDROLASE"/>
    <property type="match status" value="1"/>
</dbReference>
<dbReference type="PROSITE" id="PS51462">
    <property type="entry name" value="NUDIX"/>
    <property type="match status" value="1"/>
</dbReference>
<dbReference type="InterPro" id="IPR020084">
    <property type="entry name" value="NUDIX_hydrolase_CS"/>
</dbReference>
<keyword evidence="6" id="KW-1185">Reference proteome</keyword>
<gene>
    <name evidence="5" type="ORF">LHA35_18400</name>
</gene>
<comment type="cofactor">
    <cofactor evidence="1">
        <name>Mg(2+)</name>
        <dbReference type="ChEBI" id="CHEBI:18420"/>
    </cofactor>
</comment>
<dbReference type="Pfam" id="PF00293">
    <property type="entry name" value="NUDIX"/>
    <property type="match status" value="1"/>
</dbReference>
<dbReference type="InterPro" id="IPR015797">
    <property type="entry name" value="NUDIX_hydrolase-like_dom_sf"/>
</dbReference>
<feature type="domain" description="Nudix hydrolase" evidence="4">
    <location>
        <begin position="17"/>
        <end position="152"/>
    </location>
</feature>